<evidence type="ECO:0000313" key="5">
    <source>
        <dbReference type="Proteomes" id="UP000054251"/>
    </source>
</evidence>
<evidence type="ECO:0000256" key="1">
    <source>
        <dbReference type="SAM" id="MobiDB-lite"/>
    </source>
</evidence>
<dbReference type="EMBL" id="LMYN01000036">
    <property type="protein sequence ID" value="KSA02056.1"/>
    <property type="molecule type" value="Genomic_DNA"/>
</dbReference>
<dbReference type="Pfam" id="PF04425">
    <property type="entry name" value="Bul1_N"/>
    <property type="match status" value="1"/>
</dbReference>
<dbReference type="InterPro" id="IPR007519">
    <property type="entry name" value="Bul1_N"/>
</dbReference>
<dbReference type="PANTHER" id="PTHR31904:SF1">
    <property type="entry name" value="BYPASS OF STOP CODON PROTEIN 5-RELATED"/>
    <property type="match status" value="1"/>
</dbReference>
<feature type="domain" description="Bul1 N-terminal" evidence="2">
    <location>
        <begin position="125"/>
        <end position="403"/>
    </location>
</feature>
<evidence type="ECO:0000259" key="2">
    <source>
        <dbReference type="Pfam" id="PF04425"/>
    </source>
</evidence>
<dbReference type="Pfam" id="PF04426">
    <property type="entry name" value="Bul1_C"/>
    <property type="match status" value="2"/>
</dbReference>
<reference evidence="4 5" key="1">
    <citation type="submission" date="2015-11" db="EMBL/GenBank/DDBJ databases">
        <title>The genome of Debaryomyces fabryi.</title>
        <authorList>
            <person name="Tafer H."/>
            <person name="Lopandic K."/>
        </authorList>
    </citation>
    <scope>NUCLEOTIDE SEQUENCE [LARGE SCALE GENOMIC DNA]</scope>
    <source>
        <strain evidence="4 5">CBS 789</strain>
    </source>
</reference>
<feature type="domain" description="Bul1 C-terminal" evidence="3">
    <location>
        <begin position="492"/>
        <end position="572"/>
    </location>
</feature>
<feature type="domain" description="Bul1 C-terminal" evidence="3">
    <location>
        <begin position="627"/>
        <end position="690"/>
    </location>
</feature>
<name>A0A0V1Q0I8_9ASCO</name>
<protein>
    <recommendedName>
        <fullName evidence="6">Bul1 N-terminal domain-containing protein</fullName>
    </recommendedName>
</protein>
<dbReference type="Proteomes" id="UP000054251">
    <property type="component" value="Unassembled WGS sequence"/>
</dbReference>
<sequence>MSKTEQKPYMSQTQDFSFTLQPYNGGMPSEDENQSSPNMVSQFSTQKGNCYCVALPNYESDRHALSLSFGTRPSRRTCNNYQQGCIASDVLPSLCNLVNISDRRQSEYHSLQRNCSSGPENVCSQLQCLKVSIQLNNKRNEEGERFKFLEGDEIKGYVTISNCSKKKLPYTACLVTLVGYISVKTRKKFNVLYQKKIIHRFLSMVDYDASNSLSNSDDVGSSIVVDKENSYALNETKKIYIEPSTSRRESFKFKLPEHLANCACQIHNLQQHCGLLPTFDLRTNSGSVLQKWFKKGLRSLSGDTLENKRLGSPDSEASISYNVEAKVIGEISDYQEYLYSSYRAIEKKLLKRLIIIDKANVTICVLPTSDLVYLDQELFGILCKEIYHDLIERAQKKVYSNEKRVSIEKLPSVCKIQQLYTSDKDISFKTAQTLNGSKMGDGNISTDLFLSLPNSLGTTSIILPAMLLNISSSPPYMRANGDNINHTPYTRRIPINLEFTPCSLKKSYKFPKVSKVSLELVALTFMSRTLPIPIAINHDILFGKKKITDDKVYDPFEEQIRKPFRSLFINMNMTLIKKDDCQLLLDLRSLAYMEYEYESTFVPTLEDSLSGEVSKIVSSTPWKLSGSKDHNHFKKTINIDIYATEMKKTLEKIHWIPEFQSCFMGRLYFCKINIKMRNMHDISIYMPLSIMRGEDNA</sequence>
<keyword evidence="5" id="KW-1185">Reference proteome</keyword>
<proteinExistence type="predicted"/>
<evidence type="ECO:0000259" key="3">
    <source>
        <dbReference type="Pfam" id="PF04426"/>
    </source>
</evidence>
<dbReference type="AlphaFoldDB" id="A0A0V1Q0I8"/>
<evidence type="ECO:0000313" key="4">
    <source>
        <dbReference type="EMBL" id="KSA02056.1"/>
    </source>
</evidence>
<dbReference type="GeneID" id="26839207"/>
<dbReference type="InterPro" id="IPR039634">
    <property type="entry name" value="Bul1-like"/>
</dbReference>
<gene>
    <name evidence="4" type="ORF">AC631_02198</name>
</gene>
<organism evidence="4 5">
    <name type="scientific">Debaryomyces fabryi</name>
    <dbReference type="NCBI Taxonomy" id="58627"/>
    <lineage>
        <taxon>Eukaryota</taxon>
        <taxon>Fungi</taxon>
        <taxon>Dikarya</taxon>
        <taxon>Ascomycota</taxon>
        <taxon>Saccharomycotina</taxon>
        <taxon>Pichiomycetes</taxon>
        <taxon>Debaryomycetaceae</taxon>
        <taxon>Debaryomyces</taxon>
    </lineage>
</organism>
<dbReference type="InterPro" id="IPR022794">
    <property type="entry name" value="Bul1_C"/>
</dbReference>
<feature type="region of interest" description="Disordered" evidence="1">
    <location>
        <begin position="1"/>
        <end position="40"/>
    </location>
</feature>
<evidence type="ECO:0008006" key="6">
    <source>
        <dbReference type="Google" id="ProtNLM"/>
    </source>
</evidence>
<accession>A0A0V1Q0I8</accession>
<dbReference type="RefSeq" id="XP_015468158.1">
    <property type="nucleotide sequence ID" value="XM_015611028.1"/>
</dbReference>
<feature type="compositionally biased region" description="Polar residues" evidence="1">
    <location>
        <begin position="7"/>
        <end position="22"/>
    </location>
</feature>
<comment type="caution">
    <text evidence="4">The sequence shown here is derived from an EMBL/GenBank/DDBJ whole genome shotgun (WGS) entry which is preliminary data.</text>
</comment>
<dbReference type="PANTHER" id="PTHR31904">
    <property type="entry name" value="BYPASS OF STOP CODON PROTEIN 5-RELATED"/>
    <property type="match status" value="1"/>
</dbReference>